<evidence type="ECO:0000256" key="1">
    <source>
        <dbReference type="SAM" id="MobiDB-lite"/>
    </source>
</evidence>
<protein>
    <submittedName>
        <fullName evidence="2">Uncharacterized protein</fullName>
    </submittedName>
</protein>
<organism evidence="2 3">
    <name type="scientific">Streptomyces populi</name>
    <dbReference type="NCBI Taxonomy" id="2058924"/>
    <lineage>
        <taxon>Bacteria</taxon>
        <taxon>Bacillati</taxon>
        <taxon>Actinomycetota</taxon>
        <taxon>Actinomycetes</taxon>
        <taxon>Kitasatosporales</taxon>
        <taxon>Streptomycetaceae</taxon>
        <taxon>Streptomyces</taxon>
    </lineage>
</organism>
<sequence>MYDREDENTGRATPGDHDDTRDAVRGAGRAVRAGCAKPLATDTAVTAPAVTPRSARAAASGGGAADGTGAGPGAGPGVRPCRPAVGSGGPSPADPARSQRVRAEPGQ</sequence>
<gene>
    <name evidence="2" type="ORF">CW362_32770</name>
</gene>
<feature type="compositionally biased region" description="Basic and acidic residues" evidence="1">
    <location>
        <begin position="1"/>
        <end position="24"/>
    </location>
</feature>
<reference evidence="2 3" key="1">
    <citation type="submission" date="2017-12" db="EMBL/GenBank/DDBJ databases">
        <title>Streptomyces populusis sp. nov., a novel endophytic actinobacterium isolated from stems of Populus adenopoda Maxim.</title>
        <authorList>
            <person name="Wang Z."/>
        </authorList>
    </citation>
    <scope>NUCLEOTIDE SEQUENCE [LARGE SCALE GENOMIC DNA]</scope>
    <source>
        <strain evidence="2 3">A249</strain>
    </source>
</reference>
<evidence type="ECO:0000313" key="3">
    <source>
        <dbReference type="Proteomes" id="UP000236178"/>
    </source>
</evidence>
<accession>A0A2I0SG25</accession>
<name>A0A2I0SG25_9ACTN</name>
<feature type="region of interest" description="Disordered" evidence="1">
    <location>
        <begin position="1"/>
        <end position="107"/>
    </location>
</feature>
<dbReference type="AlphaFoldDB" id="A0A2I0SG25"/>
<feature type="compositionally biased region" description="Gly residues" evidence="1">
    <location>
        <begin position="60"/>
        <end position="76"/>
    </location>
</feature>
<proteinExistence type="predicted"/>
<evidence type="ECO:0000313" key="2">
    <source>
        <dbReference type="EMBL" id="PKT68863.1"/>
    </source>
</evidence>
<feature type="compositionally biased region" description="Low complexity" evidence="1">
    <location>
        <begin position="25"/>
        <end position="59"/>
    </location>
</feature>
<comment type="caution">
    <text evidence="2">The sequence shown here is derived from an EMBL/GenBank/DDBJ whole genome shotgun (WGS) entry which is preliminary data.</text>
</comment>
<keyword evidence="3" id="KW-1185">Reference proteome</keyword>
<dbReference type="Proteomes" id="UP000236178">
    <property type="component" value="Unassembled WGS sequence"/>
</dbReference>
<dbReference type="EMBL" id="PJOS01000094">
    <property type="protein sequence ID" value="PKT68863.1"/>
    <property type="molecule type" value="Genomic_DNA"/>
</dbReference>